<evidence type="ECO:0000259" key="8">
    <source>
        <dbReference type="Pfam" id="PF07715"/>
    </source>
</evidence>
<keyword evidence="3 7" id="KW-1134">Transmembrane beta strand</keyword>
<dbReference type="InterPro" id="IPR008969">
    <property type="entry name" value="CarboxyPept-like_regulatory"/>
</dbReference>
<reference evidence="9 10" key="1">
    <citation type="submission" date="2018-10" db="EMBL/GenBank/DDBJ databases">
        <title>Genomic Encyclopedia of Archaeal and Bacterial Type Strains, Phase II (KMG-II): from individual species to whole genera.</title>
        <authorList>
            <person name="Goeker M."/>
        </authorList>
    </citation>
    <scope>NUCLEOTIDE SEQUENCE [LARGE SCALE GENOMIC DNA]</scope>
    <source>
        <strain evidence="9 10">DSM 18602</strain>
    </source>
</reference>
<dbReference type="InterPro" id="IPR039426">
    <property type="entry name" value="TonB-dep_rcpt-like"/>
</dbReference>
<dbReference type="GO" id="GO:0009279">
    <property type="term" value="C:cell outer membrane"/>
    <property type="evidence" value="ECO:0007669"/>
    <property type="project" value="UniProtKB-SubCell"/>
</dbReference>
<feature type="domain" description="TonB-dependent receptor plug" evidence="8">
    <location>
        <begin position="229"/>
        <end position="348"/>
    </location>
</feature>
<dbReference type="Gene3D" id="3.55.50.30">
    <property type="match status" value="1"/>
</dbReference>
<dbReference type="SUPFAM" id="SSF49464">
    <property type="entry name" value="Carboxypeptidase regulatory domain-like"/>
    <property type="match status" value="1"/>
</dbReference>
<comment type="caution">
    <text evidence="9">The sequence shown here is derived from an EMBL/GenBank/DDBJ whole genome shotgun (WGS) entry which is preliminary data.</text>
</comment>
<evidence type="ECO:0000256" key="2">
    <source>
        <dbReference type="ARBA" id="ARBA00022448"/>
    </source>
</evidence>
<dbReference type="InterPro" id="IPR036942">
    <property type="entry name" value="Beta-barrel_TonB_sf"/>
</dbReference>
<dbReference type="NCBIfam" id="TIGR04056">
    <property type="entry name" value="OMP_RagA_SusC"/>
    <property type="match status" value="1"/>
</dbReference>
<dbReference type="OrthoDB" id="9768177at2"/>
<comment type="similarity">
    <text evidence="7">Belongs to the TonB-dependent receptor family.</text>
</comment>
<dbReference type="SUPFAM" id="SSF56935">
    <property type="entry name" value="Porins"/>
    <property type="match status" value="1"/>
</dbReference>
<dbReference type="InterPro" id="IPR023996">
    <property type="entry name" value="TonB-dep_OMP_SusC/RagA"/>
</dbReference>
<evidence type="ECO:0000256" key="7">
    <source>
        <dbReference type="PROSITE-ProRule" id="PRU01360"/>
    </source>
</evidence>
<evidence type="ECO:0000256" key="6">
    <source>
        <dbReference type="ARBA" id="ARBA00023237"/>
    </source>
</evidence>
<keyword evidence="2 7" id="KW-0813">Transport</keyword>
<evidence type="ECO:0000313" key="9">
    <source>
        <dbReference type="EMBL" id="RKR83693.1"/>
    </source>
</evidence>
<evidence type="ECO:0000256" key="4">
    <source>
        <dbReference type="ARBA" id="ARBA00022692"/>
    </source>
</evidence>
<dbReference type="EMBL" id="RBKU01000001">
    <property type="protein sequence ID" value="RKR83693.1"/>
    <property type="molecule type" value="Genomic_DNA"/>
</dbReference>
<organism evidence="9 10">
    <name type="scientific">Mucilaginibacter gracilis</name>
    <dbReference type="NCBI Taxonomy" id="423350"/>
    <lineage>
        <taxon>Bacteria</taxon>
        <taxon>Pseudomonadati</taxon>
        <taxon>Bacteroidota</taxon>
        <taxon>Sphingobacteriia</taxon>
        <taxon>Sphingobacteriales</taxon>
        <taxon>Sphingobacteriaceae</taxon>
        <taxon>Mucilaginibacter</taxon>
    </lineage>
</organism>
<name>A0A495J4E0_9SPHI</name>
<sequence>MYKIYTIQRVVPYPYVIKLLRIMRWATLIFMLTLMQVSAATLAQRISISKRNAPLESVLKDIRQQSGYDILFDLDLVLKAKPVTVDLVNATLDEALQSSLAGQQLTYTLENKKIVIKEIRLFDKIKNVFSASVDVRCTVTDSLGSTLPGAIVTVKGTKTTYVADNNGEFTALDIPPAGMVLVTTYVGYQRQETYINRDAKSPLRIVLKPAMTRLNEVSVVYDGYHKISKERAAGAYSSISHDEIQAMPAVNLMSRLEGKLPGVNFDVRSNYLQVRGINDYSENSAVLIVVDGFPLISPSDQPRLTNLTGNVTGNAVIGNLNPDDIEQITVLKDASATSIWGSRGANGVIVIETRKGKKGLPVINANYTLGVSQRPNFNNLKWMNSAQYIDMEQDLVNRGMLTDPASVSSGSAMYTANNSDATEWMYRVKRGTATAGQRDAALAELSTHSSLEQINKYLLQNAVSNQANISVSGGADNTIYSVSGNYTKDQPFYKGNWAENMILNSNTSSDVFNKTLTIRTGLNYRYSNSTYNGAAVDALSTTTTSLRPYDNLVDDNGNHIQRTIIFRQSIGDGLVSQGYLPFGYNAIDELNYSNTVSKTNSIRLSAGINGKITRDLNADVSFMSQRQFGSNVTINELNSYANRIQLNTYTVVNNGKLSYGIPYGGTYYEENPTAYDTDVRGQLNFDHSWKEGHQVTALAGTEIRETGTSTTTSTRYGYNQDSNSIGVFSPNASIPTFYGYSTTLSNNLSGISATRRRYLSYYANAGYSFLDKYFATGSVRFDDATMVGIDPSVRAKPFWSAGFRWNATKEDFFSKVSWLSKLAVRLTVGTAGTVPTVGSNITVLSVSSQSDSRTGLTTATIGTPANSTLRWSTTRQINFGTDFGLFKNRLIGSFDIYTKKTVDIPVNQVYNPTYGWSYLTFNTATMAGHGIDLGLTGDVIRMRKFKWSSTFNFTYATNKITDAHYINETANILAGGTYIEGLPVGALFVYKWAGLDNKGQSQVYDRNNNIVSSTTSISNFTRADLKYAGVTYAPYTGGFFNTFNYGPFSATAQITYYFGSVFTKPSVTTNNYATNNSTFYGSIGKVEDIAYRWRKPGDEATTNIPGITNSSYNSIFRYQNSDLLVEKGDHLRLQQVSLAYTVPAKYIPRSIFKSLSLSANIQNLGIIWRANKDHLDPLYTNSSGNYSNLPPALSYLIGVNASF</sequence>
<keyword evidence="6 7" id="KW-0998">Cell outer membrane</keyword>
<accession>A0A495J4E0</accession>
<evidence type="ECO:0000256" key="3">
    <source>
        <dbReference type="ARBA" id="ARBA00022452"/>
    </source>
</evidence>
<dbReference type="Gene3D" id="2.170.130.10">
    <property type="entry name" value="TonB-dependent receptor, plug domain"/>
    <property type="match status" value="1"/>
</dbReference>
<evidence type="ECO:0000313" key="10">
    <source>
        <dbReference type="Proteomes" id="UP000268007"/>
    </source>
</evidence>
<dbReference type="Gene3D" id="2.60.40.1120">
    <property type="entry name" value="Carboxypeptidase-like, regulatory domain"/>
    <property type="match status" value="1"/>
</dbReference>
<dbReference type="PROSITE" id="PS52016">
    <property type="entry name" value="TONB_DEPENDENT_REC_3"/>
    <property type="match status" value="1"/>
</dbReference>
<dbReference type="NCBIfam" id="TIGR04057">
    <property type="entry name" value="SusC_RagA_signa"/>
    <property type="match status" value="1"/>
</dbReference>
<gene>
    <name evidence="9" type="ORF">BDD43_3907</name>
</gene>
<evidence type="ECO:0000256" key="1">
    <source>
        <dbReference type="ARBA" id="ARBA00004571"/>
    </source>
</evidence>
<dbReference type="InterPro" id="IPR012910">
    <property type="entry name" value="Plug_dom"/>
</dbReference>
<protein>
    <submittedName>
        <fullName evidence="9">TonB-linked SusC/RagA family outer membrane protein</fullName>
    </submittedName>
</protein>
<dbReference type="AlphaFoldDB" id="A0A495J4E0"/>
<evidence type="ECO:0000256" key="5">
    <source>
        <dbReference type="ARBA" id="ARBA00023136"/>
    </source>
</evidence>
<dbReference type="Pfam" id="PF07715">
    <property type="entry name" value="Plug"/>
    <property type="match status" value="1"/>
</dbReference>
<dbReference type="InterPro" id="IPR023997">
    <property type="entry name" value="TonB-dep_OMP_SusC/RagA_CS"/>
</dbReference>
<dbReference type="InterPro" id="IPR037066">
    <property type="entry name" value="Plug_dom_sf"/>
</dbReference>
<keyword evidence="10" id="KW-1185">Reference proteome</keyword>
<keyword evidence="5 7" id="KW-0472">Membrane</keyword>
<comment type="subcellular location">
    <subcellularLocation>
        <location evidence="1 7">Cell outer membrane</location>
        <topology evidence="1 7">Multi-pass membrane protein</topology>
    </subcellularLocation>
</comment>
<dbReference type="Pfam" id="PF13715">
    <property type="entry name" value="CarbopepD_reg_2"/>
    <property type="match status" value="1"/>
</dbReference>
<dbReference type="Proteomes" id="UP000268007">
    <property type="component" value="Unassembled WGS sequence"/>
</dbReference>
<dbReference type="Gene3D" id="2.40.170.20">
    <property type="entry name" value="TonB-dependent receptor, beta-barrel domain"/>
    <property type="match status" value="1"/>
</dbReference>
<keyword evidence="4 7" id="KW-0812">Transmembrane</keyword>
<proteinExistence type="inferred from homology"/>